<dbReference type="CDD" id="cd00590">
    <property type="entry name" value="RRM_SF"/>
    <property type="match status" value="1"/>
</dbReference>
<feature type="domain" description="RDRP core" evidence="2">
    <location>
        <begin position="451"/>
        <end position="559"/>
    </location>
</feature>
<comment type="catalytic activity">
    <reaction evidence="1">
        <text>RNA(n) + a ribonucleoside 5'-triphosphate = RNA(n+1) + diphosphate</text>
        <dbReference type="Rhea" id="RHEA:21248"/>
        <dbReference type="Rhea" id="RHEA-COMP:14527"/>
        <dbReference type="Rhea" id="RHEA-COMP:17342"/>
        <dbReference type="ChEBI" id="CHEBI:33019"/>
        <dbReference type="ChEBI" id="CHEBI:61557"/>
        <dbReference type="ChEBI" id="CHEBI:140395"/>
        <dbReference type="EC" id="2.7.7.48"/>
    </reaction>
</comment>
<dbReference type="GO" id="GO:0030422">
    <property type="term" value="P:siRNA processing"/>
    <property type="evidence" value="ECO:0007669"/>
    <property type="project" value="TreeGrafter"/>
</dbReference>
<dbReference type="PANTHER" id="PTHR23079">
    <property type="entry name" value="RNA-DEPENDENT RNA POLYMERASE"/>
    <property type="match status" value="1"/>
</dbReference>
<dbReference type="PANTHER" id="PTHR23079:SF55">
    <property type="entry name" value="RNA-DIRECTED RNA POLYMERASE"/>
    <property type="match status" value="1"/>
</dbReference>
<dbReference type="Proteomes" id="UP000030686">
    <property type="component" value="Unassembled WGS sequence"/>
</dbReference>
<keyword evidence="1" id="KW-0808">Transferase</keyword>
<dbReference type="AlphaFoldDB" id="W6Q5F5"/>
<protein>
    <recommendedName>
        <fullName evidence="1">RNA-dependent RNA polymerase</fullName>
        <ecNumber evidence="1">2.7.7.48</ecNumber>
    </recommendedName>
</protein>
<dbReference type="STRING" id="1365484.W6Q5F5"/>
<keyword evidence="4" id="KW-1185">Reference proteome</keyword>
<dbReference type="EMBL" id="HG792016">
    <property type="protein sequence ID" value="CDM31893.1"/>
    <property type="molecule type" value="Genomic_DNA"/>
</dbReference>
<dbReference type="InterPro" id="IPR007855">
    <property type="entry name" value="RDRP"/>
</dbReference>
<dbReference type="GO" id="GO:0003968">
    <property type="term" value="F:RNA-directed RNA polymerase activity"/>
    <property type="evidence" value="ECO:0007669"/>
    <property type="project" value="UniProtKB-KW"/>
</dbReference>
<keyword evidence="1 3" id="KW-0696">RNA-directed RNA polymerase</keyword>
<dbReference type="InterPro" id="IPR057596">
    <property type="entry name" value="RDRP_core"/>
</dbReference>
<dbReference type="GO" id="GO:0003723">
    <property type="term" value="F:RNA binding"/>
    <property type="evidence" value="ECO:0007669"/>
    <property type="project" value="UniProtKB-KW"/>
</dbReference>
<dbReference type="OrthoDB" id="6513042at2759"/>
<evidence type="ECO:0000256" key="1">
    <source>
        <dbReference type="RuleBase" id="RU363098"/>
    </source>
</evidence>
<proteinExistence type="inferred from homology"/>
<reference evidence="3" key="1">
    <citation type="journal article" date="2014" name="Nat. Commun.">
        <title>Multiple recent horizontal transfers of a large genomic region in cheese making fungi.</title>
        <authorList>
            <person name="Cheeseman K."/>
            <person name="Ropars J."/>
            <person name="Renault P."/>
            <person name="Dupont J."/>
            <person name="Gouzy J."/>
            <person name="Branca A."/>
            <person name="Abraham A.L."/>
            <person name="Ceppi M."/>
            <person name="Conseiller E."/>
            <person name="Debuchy R."/>
            <person name="Malagnac F."/>
            <person name="Goarin A."/>
            <person name="Silar P."/>
            <person name="Lacoste S."/>
            <person name="Sallet E."/>
            <person name="Bensimon A."/>
            <person name="Giraud T."/>
            <person name="Brygoo Y."/>
        </authorList>
    </citation>
    <scope>NUCLEOTIDE SEQUENCE [LARGE SCALE GENOMIC DNA]</scope>
    <source>
        <strain evidence="3">FM164</strain>
    </source>
</reference>
<accession>W6Q5F5</accession>
<dbReference type="Pfam" id="PF05183">
    <property type="entry name" value="RdRP"/>
    <property type="match status" value="1"/>
</dbReference>
<dbReference type="SUPFAM" id="SSF54928">
    <property type="entry name" value="RNA-binding domain, RBD"/>
    <property type="match status" value="1"/>
</dbReference>
<evidence type="ECO:0000313" key="3">
    <source>
        <dbReference type="EMBL" id="CDM31893.1"/>
    </source>
</evidence>
<name>W6Q5F5_PENRF</name>
<comment type="similarity">
    <text evidence="1">Belongs to the RdRP family.</text>
</comment>
<evidence type="ECO:0000259" key="2">
    <source>
        <dbReference type="Pfam" id="PF05183"/>
    </source>
</evidence>
<sequence length="560" mass="64501">MAGPDIPDVQPPRSNPPVRGWTTWRSWRTCAVDLLNVPREMNTHDIYDTFNKYGNLISIDLWEDTSGRPISKARIRFKPPPDEDFWRTGSFGVKLRSGRVTALALCVCCGDSNGTIQSPVRPDVQLPGELELKTVQVDIGVLLGPSTIHSMQSFNNLAYPRFVVDVMRKCLFLYFKVGIRGSETAADVIQHDYRVKITFLQLSQIYQQYDKATREHSFVIVLGSAAIWHRKAKEIQSTLTEPLSWREEDSWYRQTSVTHNPNLLKNLPTNLKKTGHIIDLGRWNVFKISFAPDVHPDMRRVDDTSHYLMRVREIFKDYNINVKDGSHFIEKADRPVPVWHWVDFLESKSNKASALLQDLGDQNYLHLPFKVRYQLEVCLSQGYLSEFTMTREFVERLKDLGDDQATRLLEFVATEKKQYLEAMEIFGLKFFRGVTDSKIPSYCCFMHTARVTPTTIYYNTPTVDISNRVVREWSTKGAPGRFLRVRFTDERTEGRINASLSDSNDEIYTRVKRTLANGITIGDRRYEFLAFGNSQFREHGAYFFAPDAGISAGTIRAWMD</sequence>
<dbReference type="EC" id="2.7.7.48" evidence="1"/>
<gene>
    <name evidence="3" type="ORF">PROQFM164_S02g002044</name>
</gene>
<dbReference type="InterPro" id="IPR035979">
    <property type="entry name" value="RBD_domain_sf"/>
</dbReference>
<organism evidence="3 4">
    <name type="scientific">Penicillium roqueforti (strain FM164)</name>
    <dbReference type="NCBI Taxonomy" id="1365484"/>
    <lineage>
        <taxon>Eukaryota</taxon>
        <taxon>Fungi</taxon>
        <taxon>Dikarya</taxon>
        <taxon>Ascomycota</taxon>
        <taxon>Pezizomycotina</taxon>
        <taxon>Eurotiomycetes</taxon>
        <taxon>Eurotiomycetidae</taxon>
        <taxon>Eurotiales</taxon>
        <taxon>Aspergillaceae</taxon>
        <taxon>Penicillium</taxon>
    </lineage>
</organism>
<keyword evidence="1" id="KW-0694">RNA-binding</keyword>
<dbReference type="GO" id="GO:0031380">
    <property type="term" value="C:nuclear RNA-directed RNA polymerase complex"/>
    <property type="evidence" value="ECO:0007669"/>
    <property type="project" value="TreeGrafter"/>
</dbReference>
<keyword evidence="1" id="KW-0548">Nucleotidyltransferase</keyword>
<evidence type="ECO:0000313" key="4">
    <source>
        <dbReference type="Proteomes" id="UP000030686"/>
    </source>
</evidence>